<dbReference type="InParanoid" id="A0A1D2VNF4"/>
<organism evidence="1 2">
    <name type="scientific">Ascoidea rubescens DSM 1968</name>
    <dbReference type="NCBI Taxonomy" id="1344418"/>
    <lineage>
        <taxon>Eukaryota</taxon>
        <taxon>Fungi</taxon>
        <taxon>Dikarya</taxon>
        <taxon>Ascomycota</taxon>
        <taxon>Saccharomycotina</taxon>
        <taxon>Saccharomycetes</taxon>
        <taxon>Ascoideaceae</taxon>
        <taxon>Ascoidea</taxon>
    </lineage>
</organism>
<dbReference type="RefSeq" id="XP_020049433.1">
    <property type="nucleotide sequence ID" value="XM_020188972.1"/>
</dbReference>
<accession>A0A1D2VNF4</accession>
<evidence type="ECO:0000313" key="1">
    <source>
        <dbReference type="EMBL" id="ODV63126.1"/>
    </source>
</evidence>
<gene>
    <name evidence="1" type="ORF">ASCRUDRAFT_127304</name>
</gene>
<name>A0A1D2VNF4_9ASCO</name>
<dbReference type="GeneID" id="30962608"/>
<reference evidence="2" key="1">
    <citation type="submission" date="2016-05" db="EMBL/GenBank/DDBJ databases">
        <title>Comparative genomics of biotechnologically important yeasts.</title>
        <authorList>
            <consortium name="DOE Joint Genome Institute"/>
            <person name="Riley R."/>
            <person name="Haridas S."/>
            <person name="Wolfe K.H."/>
            <person name="Lopes M.R."/>
            <person name="Hittinger C.T."/>
            <person name="Goker M."/>
            <person name="Salamov A."/>
            <person name="Wisecaver J."/>
            <person name="Long T.M."/>
            <person name="Aerts A.L."/>
            <person name="Barry K."/>
            <person name="Choi C."/>
            <person name="Clum A."/>
            <person name="Coughlan A.Y."/>
            <person name="Deshpande S."/>
            <person name="Douglass A.P."/>
            <person name="Hanson S.J."/>
            <person name="Klenk H.-P."/>
            <person name="Labutti K."/>
            <person name="Lapidus A."/>
            <person name="Lindquist E."/>
            <person name="Lipzen A."/>
            <person name="Meier-Kolthoff J.P."/>
            <person name="Ohm R.A."/>
            <person name="Otillar R.P."/>
            <person name="Pangilinan J."/>
            <person name="Peng Y."/>
            <person name="Rokas A."/>
            <person name="Rosa C.A."/>
            <person name="Scheuner C."/>
            <person name="Sibirny A.A."/>
            <person name="Slot J.C."/>
            <person name="Stielow J.B."/>
            <person name="Sun H."/>
            <person name="Kurtzman C.P."/>
            <person name="Blackwell M."/>
            <person name="Grigoriev I.V."/>
            <person name="Jeffries T.W."/>
        </authorList>
    </citation>
    <scope>NUCLEOTIDE SEQUENCE [LARGE SCALE GENOMIC DNA]</scope>
    <source>
        <strain evidence="2">DSM 1968</strain>
    </source>
</reference>
<dbReference type="AlphaFoldDB" id="A0A1D2VNF4"/>
<evidence type="ECO:0000313" key="2">
    <source>
        <dbReference type="Proteomes" id="UP000095038"/>
    </source>
</evidence>
<sequence>MSLSKYLTANNKLNISKVIVNGDKQHQRYYVVCLLNRSYIGDKLGLIYEKENAADMVNAEGQRDKAIEQERKEQIDIENKGWEQLKRFGGNCREINEDENN</sequence>
<keyword evidence="2" id="KW-1185">Reference proteome</keyword>
<dbReference type="Proteomes" id="UP000095038">
    <property type="component" value="Unassembled WGS sequence"/>
</dbReference>
<protein>
    <submittedName>
        <fullName evidence="1">Uncharacterized protein</fullName>
    </submittedName>
</protein>
<proteinExistence type="predicted"/>
<dbReference type="EMBL" id="KV454476">
    <property type="protein sequence ID" value="ODV63126.1"/>
    <property type="molecule type" value="Genomic_DNA"/>
</dbReference>